<protein>
    <recommendedName>
        <fullName evidence="3">DUF7847 domain-containing protein</fullName>
    </recommendedName>
</protein>
<sequence length="252" mass="26854">MSLRVFDALTGGIERTLAKNGLMLVAAFYVLMAIQTLFTPGGVQTGMDPEPVIDAPAIGALVAILTSVASLYLLIVSLRTFVTDETETIPDAALRDRPVWAFLNVFVGLIVFTVLVTIGFVFLIVPGLFLLVALWFFDVYVAVEDDDFVTALKRSWSLTSGNRLGLFGLGVAVVLISVAISIPFTIAMVVVGGVLGVLISQIGTAIGGIFIYATTAVAFTQLRDATTDVSERAQSDDWGSSTDDQWGHSSDP</sequence>
<evidence type="ECO:0000259" key="3">
    <source>
        <dbReference type="Pfam" id="PF25231"/>
    </source>
</evidence>
<dbReference type="InterPro" id="IPR057169">
    <property type="entry name" value="DUF7847"/>
</dbReference>
<dbReference type="KEGG" id="nbg:DV706_15585"/>
<keyword evidence="5" id="KW-0614">Plasmid</keyword>
<evidence type="ECO:0000313" key="4">
    <source>
        <dbReference type="EMBL" id="QCC53303.1"/>
    </source>
</evidence>
<feature type="transmembrane region" description="Helical" evidence="2">
    <location>
        <begin position="124"/>
        <end position="143"/>
    </location>
</feature>
<keyword evidence="2" id="KW-1133">Transmembrane helix</keyword>
<organism evidence="5 6">
    <name type="scientific">Natronorubrum bangense</name>
    <dbReference type="NCBI Taxonomy" id="61858"/>
    <lineage>
        <taxon>Archaea</taxon>
        <taxon>Methanobacteriati</taxon>
        <taxon>Methanobacteriota</taxon>
        <taxon>Stenosarchaea group</taxon>
        <taxon>Halobacteria</taxon>
        <taxon>Halobacteriales</taxon>
        <taxon>Natrialbaceae</taxon>
        <taxon>Natronorubrum</taxon>
    </lineage>
</organism>
<gene>
    <name evidence="4" type="ORF">DV706_01685</name>
    <name evidence="5" type="ORF">DV706_15585</name>
</gene>
<dbReference type="Pfam" id="PF25231">
    <property type="entry name" value="DUF7847"/>
    <property type="match status" value="1"/>
</dbReference>
<dbReference type="AlphaFoldDB" id="A0A4D6HPW9"/>
<dbReference type="Proteomes" id="UP000296822">
    <property type="component" value="Plasmid unnamed1"/>
</dbReference>
<evidence type="ECO:0000313" key="5">
    <source>
        <dbReference type="EMBL" id="QCC56003.1"/>
    </source>
</evidence>
<dbReference type="KEGG" id="nbg:DV706_01685"/>
<feature type="region of interest" description="Disordered" evidence="1">
    <location>
        <begin position="231"/>
        <end position="252"/>
    </location>
</feature>
<feature type="transmembrane region" description="Helical" evidence="2">
    <location>
        <begin position="190"/>
        <end position="213"/>
    </location>
</feature>
<evidence type="ECO:0000313" key="6">
    <source>
        <dbReference type="Proteomes" id="UP000296822"/>
    </source>
</evidence>
<proteinExistence type="predicted"/>
<dbReference type="Proteomes" id="UP000296822">
    <property type="component" value="Chromosome"/>
</dbReference>
<evidence type="ECO:0000256" key="2">
    <source>
        <dbReference type="SAM" id="Phobius"/>
    </source>
</evidence>
<dbReference type="EMBL" id="CP031305">
    <property type="protein sequence ID" value="QCC53303.1"/>
    <property type="molecule type" value="Genomic_DNA"/>
</dbReference>
<keyword evidence="2" id="KW-0812">Transmembrane</keyword>
<feature type="transmembrane region" description="Helical" evidence="2">
    <location>
        <begin position="164"/>
        <end position="184"/>
    </location>
</feature>
<reference evidence="5 6" key="1">
    <citation type="journal article" date="2019" name="Nat. Commun.">
        <title>A new type of DNA phosphorothioation-based antiviral system in archaea.</title>
        <authorList>
            <person name="Xiong L."/>
            <person name="Liu S."/>
            <person name="Chen S."/>
            <person name="Xiao Y."/>
            <person name="Zhu B."/>
            <person name="Gao Y."/>
            <person name="Zhang Y."/>
            <person name="Chen B."/>
            <person name="Luo J."/>
            <person name="Deng Z."/>
            <person name="Chen X."/>
            <person name="Wang L."/>
            <person name="Chen S."/>
        </authorList>
    </citation>
    <scope>NUCLEOTIDE SEQUENCE [LARGE SCALE GENOMIC DNA]</scope>
    <source>
        <strain evidence="5 6">JCM 10635</strain>
        <plasmid evidence="5 6">unnamed1</plasmid>
    </source>
</reference>
<dbReference type="RefSeq" id="WP_006068009.1">
    <property type="nucleotide sequence ID" value="NZ_CP031305.1"/>
</dbReference>
<feature type="transmembrane region" description="Helical" evidence="2">
    <location>
        <begin position="99"/>
        <end position="118"/>
    </location>
</feature>
<dbReference type="EMBL" id="CP031306">
    <property type="protein sequence ID" value="QCC56003.1"/>
    <property type="molecule type" value="Genomic_DNA"/>
</dbReference>
<feature type="domain" description="DUF7847" evidence="3">
    <location>
        <begin position="3"/>
        <end position="222"/>
    </location>
</feature>
<keyword evidence="2" id="KW-0472">Membrane</keyword>
<evidence type="ECO:0000256" key="1">
    <source>
        <dbReference type="SAM" id="MobiDB-lite"/>
    </source>
</evidence>
<geneLocation type="plasmid" evidence="5">
    <name>unnamed1</name>
</geneLocation>
<feature type="compositionally biased region" description="Polar residues" evidence="1">
    <location>
        <begin position="237"/>
        <end position="252"/>
    </location>
</feature>
<accession>A0A4D6HPW9</accession>
<feature type="transmembrane region" description="Helical" evidence="2">
    <location>
        <begin position="21"/>
        <end position="38"/>
    </location>
</feature>
<dbReference type="GeneID" id="39852691"/>
<feature type="transmembrane region" description="Helical" evidence="2">
    <location>
        <begin position="58"/>
        <end position="78"/>
    </location>
</feature>
<name>A0A4D6HPW9_9EURY</name>